<dbReference type="RefSeq" id="WP_379497562.1">
    <property type="nucleotide sequence ID" value="NZ_JBHSAO010000011.1"/>
</dbReference>
<dbReference type="Pfam" id="PF01408">
    <property type="entry name" value="GFO_IDH_MocA"/>
    <property type="match status" value="1"/>
</dbReference>
<dbReference type="InterPro" id="IPR036291">
    <property type="entry name" value="NAD(P)-bd_dom_sf"/>
</dbReference>
<sequence length="301" mass="33505">MEDLKIGMIGLDTSHAVAFTKLLNDSTQVHHVKKGKVVMAFPGGSPGFPLSMSRLEGFTKEIKESYSVQIMDSMEEVAFACDAILLESVDGTQHFEQLKRIIPYKKPIFIDKPFSLSSKDAKEMIQLSQNYQTPIMSSSALRFAEGLRSVMGNSIKGKIIGADCFGPMEILEKQPGFFWYGIHTIEMLFTILGVGSKEVSVKTNNDHDLLTAIWKDGRIGTVRGNRKGNNQFGAAIHFEHGTEFVSIKDNQKPFYASLLEEIVLFFQNGVSPVSINETLEIVRFIETANESRNSGKSIVLR</sequence>
<evidence type="ECO:0000313" key="2">
    <source>
        <dbReference type="EMBL" id="MFC4025068.1"/>
    </source>
</evidence>
<keyword evidence="3" id="KW-1185">Reference proteome</keyword>
<dbReference type="EMBL" id="JBHSAO010000011">
    <property type="protein sequence ID" value="MFC4025068.1"/>
    <property type="molecule type" value="Genomic_DNA"/>
</dbReference>
<reference evidence="3" key="1">
    <citation type="journal article" date="2019" name="Int. J. Syst. Evol. Microbiol.">
        <title>The Global Catalogue of Microorganisms (GCM) 10K type strain sequencing project: providing services to taxonomists for standard genome sequencing and annotation.</title>
        <authorList>
            <consortium name="The Broad Institute Genomics Platform"/>
            <consortium name="The Broad Institute Genome Sequencing Center for Infectious Disease"/>
            <person name="Wu L."/>
            <person name="Ma J."/>
        </authorList>
    </citation>
    <scope>NUCLEOTIDE SEQUENCE [LARGE SCALE GENOMIC DNA]</scope>
    <source>
        <strain evidence="3">IBRC-M 10703</strain>
    </source>
</reference>
<proteinExistence type="predicted"/>
<comment type="caution">
    <text evidence="2">The sequence shown here is derived from an EMBL/GenBank/DDBJ whole genome shotgun (WGS) entry which is preliminary data.</text>
</comment>
<name>A0ABV8GYX4_9BACI</name>
<accession>A0ABV8GYX4</accession>
<gene>
    <name evidence="2" type="ORF">ACFOUV_14835</name>
</gene>
<dbReference type="InterPro" id="IPR000683">
    <property type="entry name" value="Gfo/Idh/MocA-like_OxRdtase_N"/>
</dbReference>
<feature type="domain" description="Gfo/Idh/MocA-like oxidoreductase N-terminal" evidence="1">
    <location>
        <begin position="60"/>
        <end position="132"/>
    </location>
</feature>
<dbReference type="Proteomes" id="UP001595772">
    <property type="component" value="Unassembled WGS sequence"/>
</dbReference>
<dbReference type="SUPFAM" id="SSF51735">
    <property type="entry name" value="NAD(P)-binding Rossmann-fold domains"/>
    <property type="match status" value="1"/>
</dbReference>
<organism evidence="2 3">
    <name type="scientific">Oceanobacillus longus</name>
    <dbReference type="NCBI Taxonomy" id="930120"/>
    <lineage>
        <taxon>Bacteria</taxon>
        <taxon>Bacillati</taxon>
        <taxon>Bacillota</taxon>
        <taxon>Bacilli</taxon>
        <taxon>Bacillales</taxon>
        <taxon>Bacillaceae</taxon>
        <taxon>Oceanobacillus</taxon>
    </lineage>
</organism>
<dbReference type="Gene3D" id="3.40.50.720">
    <property type="entry name" value="NAD(P)-binding Rossmann-like Domain"/>
    <property type="match status" value="1"/>
</dbReference>
<evidence type="ECO:0000259" key="1">
    <source>
        <dbReference type="Pfam" id="PF01408"/>
    </source>
</evidence>
<evidence type="ECO:0000313" key="3">
    <source>
        <dbReference type="Proteomes" id="UP001595772"/>
    </source>
</evidence>
<protein>
    <submittedName>
        <fullName evidence="2">Gfo/Idh/MocA family protein</fullName>
    </submittedName>
</protein>